<accession>D5GPF9</accession>
<dbReference type="AlphaFoldDB" id="D5GPF9"/>
<organism evidence="1 2">
    <name type="scientific">Tuber melanosporum (strain Mel28)</name>
    <name type="common">Perigord black truffle</name>
    <dbReference type="NCBI Taxonomy" id="656061"/>
    <lineage>
        <taxon>Eukaryota</taxon>
        <taxon>Fungi</taxon>
        <taxon>Dikarya</taxon>
        <taxon>Ascomycota</taxon>
        <taxon>Pezizomycotina</taxon>
        <taxon>Pezizomycetes</taxon>
        <taxon>Pezizales</taxon>
        <taxon>Tuberaceae</taxon>
        <taxon>Tuber</taxon>
    </lineage>
</organism>
<dbReference type="RefSeq" id="XP_002842211.1">
    <property type="nucleotide sequence ID" value="XM_002842165.1"/>
</dbReference>
<dbReference type="KEGG" id="tml:GSTUM_00011829001"/>
<reference evidence="1 2" key="1">
    <citation type="journal article" date="2010" name="Nature">
        <title>Perigord black truffle genome uncovers evolutionary origins and mechanisms of symbiosis.</title>
        <authorList>
            <person name="Martin F."/>
            <person name="Kohler A."/>
            <person name="Murat C."/>
            <person name="Balestrini R."/>
            <person name="Coutinho P.M."/>
            <person name="Jaillon O."/>
            <person name="Montanini B."/>
            <person name="Morin E."/>
            <person name="Noel B."/>
            <person name="Percudani R."/>
            <person name="Porcel B."/>
            <person name="Rubini A."/>
            <person name="Amicucci A."/>
            <person name="Amselem J."/>
            <person name="Anthouard V."/>
            <person name="Arcioni S."/>
            <person name="Artiguenave F."/>
            <person name="Aury J.M."/>
            <person name="Ballario P."/>
            <person name="Bolchi A."/>
            <person name="Brenna A."/>
            <person name="Brun A."/>
            <person name="Buee M."/>
            <person name="Cantarel B."/>
            <person name="Chevalier G."/>
            <person name="Couloux A."/>
            <person name="Da Silva C."/>
            <person name="Denoeud F."/>
            <person name="Duplessis S."/>
            <person name="Ghignone S."/>
            <person name="Hilselberger B."/>
            <person name="Iotti M."/>
            <person name="Marcais B."/>
            <person name="Mello A."/>
            <person name="Miranda M."/>
            <person name="Pacioni G."/>
            <person name="Quesneville H."/>
            <person name="Riccioni C."/>
            <person name="Ruotolo R."/>
            <person name="Splivallo R."/>
            <person name="Stocchi V."/>
            <person name="Tisserant E."/>
            <person name="Viscomi A.R."/>
            <person name="Zambonelli A."/>
            <person name="Zampieri E."/>
            <person name="Henrissat B."/>
            <person name="Lebrun M.H."/>
            <person name="Paolocci F."/>
            <person name="Bonfante P."/>
            <person name="Ottonello S."/>
            <person name="Wincker P."/>
        </authorList>
    </citation>
    <scope>NUCLEOTIDE SEQUENCE [LARGE SCALE GENOMIC DNA]</scope>
    <source>
        <strain evidence="1 2">Mel28</strain>
    </source>
</reference>
<keyword evidence="2" id="KW-1185">Reference proteome</keyword>
<evidence type="ECO:0000313" key="2">
    <source>
        <dbReference type="Proteomes" id="UP000006911"/>
    </source>
</evidence>
<gene>
    <name evidence="1" type="ORF">GSTUM_00011829001</name>
</gene>
<evidence type="ECO:0000313" key="1">
    <source>
        <dbReference type="EMBL" id="CAZ86402.1"/>
    </source>
</evidence>
<protein>
    <submittedName>
        <fullName evidence="1">(Perigord truffle) hypothetical protein</fullName>
    </submittedName>
</protein>
<proteinExistence type="predicted"/>
<dbReference type="HOGENOM" id="CLU_3224908_0_0_1"/>
<dbReference type="Proteomes" id="UP000006911">
    <property type="component" value="Unassembled WGS sequence"/>
</dbReference>
<dbReference type="GeneID" id="9186642"/>
<dbReference type="EMBL" id="FN430375">
    <property type="protein sequence ID" value="CAZ86402.1"/>
    <property type="molecule type" value="Genomic_DNA"/>
</dbReference>
<dbReference type="InParanoid" id="D5GPF9"/>
<sequence length="44" mass="4952">MLMGWWTNWGLIGGATCAKWRVLGIGVMMGWVKQSPRGSQEGWQ</sequence>
<name>D5GPF9_TUBMM</name>